<name>A0A834CMB5_ORYME</name>
<gene>
    <name evidence="5" type="ORF">FQA47_008021</name>
</gene>
<accession>A0A834CMB5</accession>
<dbReference type="Proteomes" id="UP000646548">
    <property type="component" value="Unassembled WGS sequence"/>
</dbReference>
<dbReference type="InterPro" id="IPR029715">
    <property type="entry name" value="FAM35A"/>
</dbReference>
<dbReference type="InterPro" id="IPR049507">
    <property type="entry name" value="SHLD2_OB1"/>
</dbReference>
<evidence type="ECO:0000256" key="1">
    <source>
        <dbReference type="SAM" id="MobiDB-lite"/>
    </source>
</evidence>
<feature type="compositionally biased region" description="Polar residues" evidence="1">
    <location>
        <begin position="148"/>
        <end position="160"/>
    </location>
</feature>
<dbReference type="InterPro" id="IPR031589">
    <property type="entry name" value="SHLD2_C"/>
</dbReference>
<dbReference type="EMBL" id="WKFB01000201">
    <property type="protein sequence ID" value="KAF6731967.1"/>
    <property type="molecule type" value="Genomic_DNA"/>
</dbReference>
<reference evidence="5" key="1">
    <citation type="journal article" name="BMC Genomics">
        <title>Long-read sequencing and de novo genome assembly of marine medaka (Oryzias melastigma).</title>
        <authorList>
            <person name="Liang P."/>
            <person name="Saqib H.S.A."/>
            <person name="Ni X."/>
            <person name="Shen Y."/>
        </authorList>
    </citation>
    <scope>NUCLEOTIDE SEQUENCE</scope>
    <source>
        <strain evidence="5">Bigg-433</strain>
    </source>
</reference>
<feature type="domain" description="Shieldin complex subunit 2 second OB fold" evidence="4">
    <location>
        <begin position="375"/>
        <end position="459"/>
    </location>
</feature>
<proteinExistence type="predicted"/>
<dbReference type="AlphaFoldDB" id="A0A834CMB5"/>
<dbReference type="Pfam" id="PF15793">
    <property type="entry name" value="SHLD2_C"/>
    <property type="match status" value="1"/>
</dbReference>
<dbReference type="PANTHER" id="PTHR14495:SF2">
    <property type="entry name" value="SHIELDIN COMPLEX SUBUNIT 2"/>
    <property type="match status" value="1"/>
</dbReference>
<dbReference type="Pfam" id="PF21669">
    <property type="entry name" value="SHLD2_OB1"/>
    <property type="match status" value="1"/>
</dbReference>
<feature type="domain" description="Shieldin complex subunit 2 C-terminal" evidence="2">
    <location>
        <begin position="516"/>
        <end position="586"/>
    </location>
</feature>
<feature type="region of interest" description="Disordered" evidence="1">
    <location>
        <begin position="112"/>
        <end position="162"/>
    </location>
</feature>
<evidence type="ECO:0000259" key="3">
    <source>
        <dbReference type="Pfam" id="PF21669"/>
    </source>
</evidence>
<feature type="compositionally biased region" description="Basic and acidic residues" evidence="1">
    <location>
        <begin position="127"/>
        <end position="144"/>
    </location>
</feature>
<comment type="caution">
    <text evidence="5">The sequence shown here is derived from an EMBL/GenBank/DDBJ whole genome shotgun (WGS) entry which is preliminary data.</text>
</comment>
<feature type="domain" description="Shieldin complex subunit 2 first OB fold" evidence="3">
    <location>
        <begin position="210"/>
        <end position="343"/>
    </location>
</feature>
<evidence type="ECO:0000313" key="6">
    <source>
        <dbReference type="Proteomes" id="UP000646548"/>
    </source>
</evidence>
<feature type="region of interest" description="Disordered" evidence="1">
    <location>
        <begin position="1"/>
        <end position="88"/>
    </location>
</feature>
<dbReference type="PANTHER" id="PTHR14495">
    <property type="entry name" value="SHIELDIN COMPLEX SUBUNIT 2"/>
    <property type="match status" value="1"/>
</dbReference>
<protein>
    <submittedName>
        <fullName evidence="5">Protein FAM35A</fullName>
    </submittedName>
</protein>
<evidence type="ECO:0000313" key="5">
    <source>
        <dbReference type="EMBL" id="KAF6731967.1"/>
    </source>
</evidence>
<dbReference type="GO" id="GO:0035861">
    <property type="term" value="C:site of double-strand break"/>
    <property type="evidence" value="ECO:0007669"/>
    <property type="project" value="TreeGrafter"/>
</dbReference>
<organism evidence="5 6">
    <name type="scientific">Oryzias melastigma</name>
    <name type="common">Marine medaka</name>
    <dbReference type="NCBI Taxonomy" id="30732"/>
    <lineage>
        <taxon>Eukaryota</taxon>
        <taxon>Metazoa</taxon>
        <taxon>Chordata</taxon>
        <taxon>Craniata</taxon>
        <taxon>Vertebrata</taxon>
        <taxon>Euteleostomi</taxon>
        <taxon>Actinopterygii</taxon>
        <taxon>Neopterygii</taxon>
        <taxon>Teleostei</taxon>
        <taxon>Neoteleostei</taxon>
        <taxon>Acanthomorphata</taxon>
        <taxon>Ovalentaria</taxon>
        <taxon>Atherinomorphae</taxon>
        <taxon>Beloniformes</taxon>
        <taxon>Adrianichthyidae</taxon>
        <taxon>Oryziinae</taxon>
        <taxon>Oryzias</taxon>
    </lineage>
</organism>
<evidence type="ECO:0000259" key="2">
    <source>
        <dbReference type="Pfam" id="PF15793"/>
    </source>
</evidence>
<dbReference type="GO" id="GO:0010569">
    <property type="term" value="P:regulation of double-strand break repair via homologous recombination"/>
    <property type="evidence" value="ECO:0007669"/>
    <property type="project" value="TreeGrafter"/>
</dbReference>
<dbReference type="InterPro" id="IPR012340">
    <property type="entry name" value="NA-bd_OB-fold"/>
</dbReference>
<evidence type="ECO:0000259" key="4">
    <source>
        <dbReference type="Pfam" id="PF22779"/>
    </source>
</evidence>
<feature type="compositionally biased region" description="Basic and acidic residues" evidence="1">
    <location>
        <begin position="35"/>
        <end position="46"/>
    </location>
</feature>
<dbReference type="Gene3D" id="2.40.50.140">
    <property type="entry name" value="Nucleic acid-binding proteins"/>
    <property type="match status" value="1"/>
</dbReference>
<dbReference type="InterPro" id="IPR053944">
    <property type="entry name" value="SHLD2_OB2"/>
</dbReference>
<dbReference type="Pfam" id="PF22779">
    <property type="entry name" value="OB_SHLD2_2nd"/>
    <property type="match status" value="1"/>
</dbReference>
<dbReference type="GO" id="GO:0005634">
    <property type="term" value="C:nucleus"/>
    <property type="evidence" value="ECO:0007669"/>
    <property type="project" value="TreeGrafter"/>
</dbReference>
<sequence length="588" mass="64191">MSKRPKIHVFLGAPAPTSAPEAPVEVSSRPPVRWRHLELTWRDGKLRPASGEDDDEADQSQSGSRGQEDRSKTEAPIMEGGSGSEEGGACLGSLQEYLDFCFPAAQPEGTGSMFARPRTPPCVHPDSLPEHLDPESGSDAERPARRPSCSSELFSPQRPTQRVEAGGVVLEVTTDGVLCSQEASPCDPPAEIPCAKRPLISEDSGVVAAGLQNRTTPLDRCVRVGACFSVLVVVVHPCHLKEVQVKSGPSAGTAVPLSSVVVTDQSHLDVKVVLWRRAAFWALTVNPGDLLLITGLKVTEDRWRGETVLQSTFRSKLLNIGHASSPPPVSHHVDARSLSSLCTAVRKRRPLLVSLPRHTPQDLNRLPYASLRALRVNTLVNALLRVTQKHLSSELRSEAESCRRSAFETKAVLTVEQPGGQQGVLLLWGATVAWLPRFSKNKAVWDFHNLLVREGLTSDLPELHSTPWSSVRALDPTDRRLLDFQRMLLPRASPPLELDVDTLLSQKYSGEVELRVQVVAFRFQSAPQLVLDSAATLAAVTATLGDDITYTGCSRCSTELDTDANGIYGPCYPCLPHTAVRRYYRCHQ</sequence>